<organism evidence="2 3">
    <name type="scientific">Piscinibacter gummiphilus</name>
    <dbReference type="NCBI Taxonomy" id="946333"/>
    <lineage>
        <taxon>Bacteria</taxon>
        <taxon>Pseudomonadati</taxon>
        <taxon>Pseudomonadota</taxon>
        <taxon>Betaproteobacteria</taxon>
        <taxon>Burkholderiales</taxon>
        <taxon>Sphaerotilaceae</taxon>
        <taxon>Piscinibacter</taxon>
    </lineage>
</organism>
<evidence type="ECO:0000259" key="1">
    <source>
        <dbReference type="Pfam" id="PF20613"/>
    </source>
</evidence>
<dbReference type="KEGG" id="rgu:A4W93_02335"/>
<name>A0A1W6LHL9_9BURK</name>
<feature type="domain" description="HipA-like kinase" evidence="1">
    <location>
        <begin position="12"/>
        <end position="222"/>
    </location>
</feature>
<dbReference type="EMBL" id="CP015118">
    <property type="protein sequence ID" value="ARN23687.1"/>
    <property type="molecule type" value="Genomic_DNA"/>
</dbReference>
<protein>
    <submittedName>
        <fullName evidence="2">Aminotransferase class I and II</fullName>
    </submittedName>
</protein>
<dbReference type="AlphaFoldDB" id="A0A1W6LHL9"/>
<keyword evidence="3" id="KW-1185">Reference proteome</keyword>
<dbReference type="InterPro" id="IPR046748">
    <property type="entry name" value="HipA_2"/>
</dbReference>
<keyword evidence="2" id="KW-0032">Aminotransferase</keyword>
<gene>
    <name evidence="2" type="ORF">A4W93_02335</name>
</gene>
<proteinExistence type="predicted"/>
<dbReference type="Pfam" id="PF20613">
    <property type="entry name" value="HipA_2"/>
    <property type="match status" value="1"/>
</dbReference>
<reference evidence="2 3" key="1">
    <citation type="submission" date="2016-04" db="EMBL/GenBank/DDBJ databases">
        <title>Complete genome sequence of natural rubber-degrading, novel Gram-negative bacterium, Rhizobacter gummiphilus strain NS21.</title>
        <authorList>
            <person name="Tabata M."/>
            <person name="Kasai D."/>
            <person name="Fukuda M."/>
        </authorList>
    </citation>
    <scope>NUCLEOTIDE SEQUENCE [LARGE SCALE GENOMIC DNA]</scope>
    <source>
        <strain evidence="2 3">NS21</strain>
    </source>
</reference>
<keyword evidence="2" id="KW-0808">Transferase</keyword>
<dbReference type="GO" id="GO:0008483">
    <property type="term" value="F:transaminase activity"/>
    <property type="evidence" value="ECO:0007669"/>
    <property type="project" value="UniProtKB-KW"/>
</dbReference>
<dbReference type="STRING" id="946333.A4W93_02335"/>
<sequence length="259" mass="28602">MRTVCATRYVTPLREGGSLPAIVEADDDGLYVLKFRGAGQGPKALIAELVAGEIGRALGLPVPEIVFIDLDPELARTEPDPEIQELIRASGGLNLALDYLPGSVTFDPLSDRPDPGLASRIVWFDGFVTNLDRTPRNANLLMWHRSLRLIDHGASLYFQHQWGDPAEMAVKPFALIKDHVLLPFASALDEADATLPALLPPERLRTIVDTIPEAWLRHDSPFPDAAAHREAFVQYFQRRLAAPRAFAEEARRAHALAHV</sequence>
<evidence type="ECO:0000313" key="2">
    <source>
        <dbReference type="EMBL" id="ARN23687.1"/>
    </source>
</evidence>
<evidence type="ECO:0000313" key="3">
    <source>
        <dbReference type="Proteomes" id="UP000193427"/>
    </source>
</evidence>
<dbReference type="Proteomes" id="UP000193427">
    <property type="component" value="Chromosome"/>
</dbReference>
<accession>A0A1W6LHL9</accession>